<organism evidence="2 3">
    <name type="scientific">Desulfotignum phosphitoxidans DSM 13687</name>
    <dbReference type="NCBI Taxonomy" id="1286635"/>
    <lineage>
        <taxon>Bacteria</taxon>
        <taxon>Pseudomonadati</taxon>
        <taxon>Thermodesulfobacteriota</taxon>
        <taxon>Desulfobacteria</taxon>
        <taxon>Desulfobacterales</taxon>
        <taxon>Desulfobacteraceae</taxon>
        <taxon>Desulfotignum</taxon>
    </lineage>
</organism>
<dbReference type="InterPro" id="IPR012337">
    <property type="entry name" value="RNaseH-like_sf"/>
</dbReference>
<evidence type="ECO:0000313" key="2">
    <source>
        <dbReference type="EMBL" id="EMS78008.1"/>
    </source>
</evidence>
<name>S0FSE8_9BACT</name>
<proteinExistence type="predicted"/>
<comment type="caution">
    <text evidence="2">The sequence shown here is derived from an EMBL/GenBank/DDBJ whole genome shotgun (WGS) entry which is preliminary data.</text>
</comment>
<dbReference type="AlphaFoldDB" id="S0FSE8"/>
<evidence type="ECO:0000259" key="1">
    <source>
        <dbReference type="PROSITE" id="PS50994"/>
    </source>
</evidence>
<dbReference type="GO" id="GO:0015074">
    <property type="term" value="P:DNA integration"/>
    <property type="evidence" value="ECO:0007669"/>
    <property type="project" value="InterPro"/>
</dbReference>
<dbReference type="InterPro" id="IPR001584">
    <property type="entry name" value="Integrase_cat-core"/>
</dbReference>
<dbReference type="EMBL" id="APJX01000011">
    <property type="protein sequence ID" value="EMS78008.1"/>
    <property type="molecule type" value="Genomic_DNA"/>
</dbReference>
<dbReference type="Proteomes" id="UP000014216">
    <property type="component" value="Unassembled WGS sequence"/>
</dbReference>
<protein>
    <submittedName>
        <fullName evidence="2">Intergrase family protein</fullName>
    </submittedName>
</protein>
<dbReference type="PANTHER" id="PTHR35004">
    <property type="entry name" value="TRANSPOSASE RV3428C-RELATED"/>
    <property type="match status" value="1"/>
</dbReference>
<accession>S0FSE8</accession>
<keyword evidence="3" id="KW-1185">Reference proteome</keyword>
<dbReference type="Pfam" id="PF00665">
    <property type="entry name" value="rve"/>
    <property type="match status" value="1"/>
</dbReference>
<dbReference type="InterPro" id="IPR036397">
    <property type="entry name" value="RNaseH_sf"/>
</dbReference>
<dbReference type="Gene3D" id="3.30.420.10">
    <property type="entry name" value="Ribonuclease H-like superfamily/Ribonuclease H"/>
    <property type="match status" value="1"/>
</dbReference>
<dbReference type="OrthoDB" id="5522631at2"/>
<dbReference type="SUPFAM" id="SSF53098">
    <property type="entry name" value="Ribonuclease H-like"/>
    <property type="match status" value="1"/>
</dbReference>
<dbReference type="GO" id="GO:0003676">
    <property type="term" value="F:nucleic acid binding"/>
    <property type="evidence" value="ECO:0007669"/>
    <property type="project" value="InterPro"/>
</dbReference>
<dbReference type="PROSITE" id="PS50994">
    <property type="entry name" value="INTEGRASE"/>
    <property type="match status" value="1"/>
</dbReference>
<dbReference type="PANTHER" id="PTHR35004:SF7">
    <property type="entry name" value="INTEGRASE PROTEIN"/>
    <property type="match status" value="1"/>
</dbReference>
<gene>
    <name evidence="2" type="ORF">Dpo_11c01500</name>
</gene>
<reference evidence="2 3" key="1">
    <citation type="journal article" date="2013" name="Genome Announc.">
        <title>Draft Genome Sequence of Desulfotignum phosphitoxidans DSM 13687 Strain FiPS-3.</title>
        <authorList>
            <person name="Poehlein A."/>
            <person name="Daniel R."/>
            <person name="Simeonova D.D."/>
        </authorList>
    </citation>
    <scope>NUCLEOTIDE SEQUENCE [LARGE SCALE GENOMIC DNA]</scope>
    <source>
        <strain evidence="2 3">DSM 13687</strain>
    </source>
</reference>
<dbReference type="RefSeq" id="WP_006968161.1">
    <property type="nucleotide sequence ID" value="NZ_APJX01000011.1"/>
</dbReference>
<sequence length="482" mass="55020">MSNTKAPIWRRWGQFRFSVIGELLSSPPAKGQLQQAIQRLSQKIYQHPIDEDQKFTLGASTIERWYYKAKEVDDPVAVLGRKPRFDAGIRWSMPQALLDALKAQYQKYPRWTAQLHYDNLKVVVQEKPELGKLPSYKTVLRCMRDNGWWKSREPARPGPGQVQAARHLENREVRGFEISFLHGLWHLDFHYAKVRILDASGNWLQPMVLAILDDHSRICCHLQFYLAETAECLVHGLVQAFMKRGLPRSLMTDNGSAMLAEETTQGLARLGIDHKTTLPYSPYQNGKQEVFWGQLEGRLLELVRKHKDLKLSFLNQAAQAWVEQDYHRRFNREIKSTPLDRLLNGKSVARNIPDSEALRLAFTRRVTRKPRRSDATVAVGGIRYELPARFGHMESVALRAPGWDRSQLTLVDPGTDAPLAQLAPQDKTANASGKRRVISPEISLTDPVDTLEYPALLKKWMADHAATGLPPAYLPKEENTIE</sequence>
<evidence type="ECO:0000313" key="3">
    <source>
        <dbReference type="Proteomes" id="UP000014216"/>
    </source>
</evidence>
<feature type="domain" description="Integrase catalytic" evidence="1">
    <location>
        <begin position="171"/>
        <end position="346"/>
    </location>
</feature>